<dbReference type="InterPro" id="IPR048395">
    <property type="entry name" value="Glyco_hydro_31_C"/>
</dbReference>
<dbReference type="Pfam" id="PF17137">
    <property type="entry name" value="DUF5110"/>
    <property type="match status" value="1"/>
</dbReference>
<dbReference type="PANTHER" id="PTHR22762:SF89">
    <property type="entry name" value="ALPHA-XYLOSIDASE"/>
    <property type="match status" value="1"/>
</dbReference>
<dbReference type="Proteomes" id="UP000235826">
    <property type="component" value="Chromosome"/>
</dbReference>
<accession>A0A2K9PNT2</accession>
<organism evidence="7 8">
    <name type="scientific">Flavivirga eckloniae</name>
    <dbReference type="NCBI Taxonomy" id="1803846"/>
    <lineage>
        <taxon>Bacteria</taxon>
        <taxon>Pseudomonadati</taxon>
        <taxon>Bacteroidota</taxon>
        <taxon>Flavobacteriia</taxon>
        <taxon>Flavobacteriales</taxon>
        <taxon>Flavobacteriaceae</taxon>
        <taxon>Flavivirga</taxon>
    </lineage>
</organism>
<feature type="domain" description="Glycosyl hydrolase family 31 C-terminal" evidence="6">
    <location>
        <begin position="551"/>
        <end position="639"/>
    </location>
</feature>
<evidence type="ECO:0000313" key="7">
    <source>
        <dbReference type="EMBL" id="AUP78696.1"/>
    </source>
</evidence>
<evidence type="ECO:0000256" key="1">
    <source>
        <dbReference type="ARBA" id="ARBA00007806"/>
    </source>
</evidence>
<dbReference type="Gene3D" id="2.60.40.1760">
    <property type="entry name" value="glycosyl hydrolase (family 31)"/>
    <property type="match status" value="1"/>
</dbReference>
<dbReference type="GO" id="GO:0090599">
    <property type="term" value="F:alpha-glucosidase activity"/>
    <property type="evidence" value="ECO:0007669"/>
    <property type="project" value="TreeGrafter"/>
</dbReference>
<dbReference type="InterPro" id="IPR033403">
    <property type="entry name" value="DUF5110"/>
</dbReference>
<keyword evidence="2" id="KW-0378">Hydrolase</keyword>
<dbReference type="AlphaFoldDB" id="A0A2K9PNT2"/>
<dbReference type="GO" id="GO:0006491">
    <property type="term" value="P:N-glycan processing"/>
    <property type="evidence" value="ECO:0007669"/>
    <property type="project" value="TreeGrafter"/>
</dbReference>
<feature type="domain" description="Glycoside hydrolase family 31 TIM barrel" evidence="4">
    <location>
        <begin position="226"/>
        <end position="542"/>
    </location>
</feature>
<dbReference type="Pfam" id="PF21365">
    <property type="entry name" value="Glyco_hydro_31_3rd"/>
    <property type="match status" value="1"/>
</dbReference>
<dbReference type="GO" id="GO:0005975">
    <property type="term" value="P:carbohydrate metabolic process"/>
    <property type="evidence" value="ECO:0007669"/>
    <property type="project" value="InterPro"/>
</dbReference>
<feature type="chain" id="PRO_5014752738" evidence="3">
    <location>
        <begin position="33"/>
        <end position="871"/>
    </location>
</feature>
<dbReference type="Gene3D" id="3.20.20.80">
    <property type="entry name" value="Glycosidases"/>
    <property type="match status" value="1"/>
</dbReference>
<evidence type="ECO:0000259" key="6">
    <source>
        <dbReference type="Pfam" id="PF21365"/>
    </source>
</evidence>
<evidence type="ECO:0000259" key="5">
    <source>
        <dbReference type="Pfam" id="PF17137"/>
    </source>
</evidence>
<dbReference type="SUPFAM" id="SSF51445">
    <property type="entry name" value="(Trans)glycosidases"/>
    <property type="match status" value="1"/>
</dbReference>
<keyword evidence="3" id="KW-0732">Signal</keyword>
<gene>
    <name evidence="7" type="ORF">C1H87_08245</name>
</gene>
<dbReference type="PANTHER" id="PTHR22762">
    <property type="entry name" value="ALPHA-GLUCOSIDASE"/>
    <property type="match status" value="1"/>
</dbReference>
<dbReference type="InterPro" id="IPR017853">
    <property type="entry name" value="GH"/>
</dbReference>
<reference evidence="7 8" key="1">
    <citation type="submission" date="2018-01" db="EMBL/GenBank/DDBJ databases">
        <title>Complete genome sequence of Flavivirga eckloniae ECD14 isolated from seaweed Ecklonia cava.</title>
        <authorList>
            <person name="Lee J.H."/>
            <person name="Baik K.S."/>
            <person name="Seong C.N."/>
        </authorList>
    </citation>
    <scope>NUCLEOTIDE SEQUENCE [LARGE SCALE GENOMIC DNA]</scope>
    <source>
        <strain evidence="7 8">ECD14</strain>
    </source>
</reference>
<comment type="similarity">
    <text evidence="1 2">Belongs to the glycosyl hydrolase 31 family.</text>
</comment>
<evidence type="ECO:0000256" key="2">
    <source>
        <dbReference type="RuleBase" id="RU361185"/>
    </source>
</evidence>
<keyword evidence="2" id="KW-0326">Glycosidase</keyword>
<keyword evidence="8" id="KW-1185">Reference proteome</keyword>
<feature type="domain" description="DUF5110" evidence="5">
    <location>
        <begin position="655"/>
        <end position="723"/>
    </location>
</feature>
<evidence type="ECO:0000259" key="4">
    <source>
        <dbReference type="Pfam" id="PF01055"/>
    </source>
</evidence>
<protein>
    <submittedName>
        <fullName evidence="7">Uncharacterized protein</fullName>
    </submittedName>
</protein>
<dbReference type="InterPro" id="IPR013780">
    <property type="entry name" value="Glyco_hydro_b"/>
</dbReference>
<dbReference type="KEGG" id="fek:C1H87_08245"/>
<sequence>MSSSVIKTINMSKISKMLLVACCCIISFNLNAQVTGKPVNQKEVKATVVQDNCRFTVLTPRMIRLEWTEDGLFEDRASLVFVNRDLDVPDFSVTKQDGWLLIKTEALTLKYKIGTGSFKKSNLAIEGQTGTKKIAWSPGQKNNGNLKGTTRTLDQIDGATPLEDGILSREGWTLIDDTGKPVFDNSDWPWVMSRDEKMAQDWYFMAYGSDYKRALTDYTLVAGKVAFPPKYAFGTWQSRWWKYTDEDLKALVEEYKTNDFPLDVLVIDMDWHIVNLPEMYDGKKKRPDQAGQGAGWTGFTWNKNYFPDPKAFLDWTEDNGIKTCMNLHPASGIQPHEDTYEAFADAMGVDPESKKHIPFNITDKSFAKHYFDIVLNPMEDEGIDFWWLDWQQWNNTDIPGVNPTYYLNYLHYTDMQRRDKTRPLIYHRWGGLGNHRYQIGFSGDTYNTWKSLQFQPYFTATSSNVGWGYWGHDLGGFFKGKEEPELFTRWIQFGIFSPITKIHYWAHPEMDRRPWAYPPKYANAMREAYKLRYALIPYIYTMARKAYDTGVCMSRPMYYESDEELAYKYKDQYYFGDDLIIAPVIDSLGGEMASNKKVWLPKGKWVDWSSGTLLEGGKEIESKYTISEIPVFVKAGAIIPMMPEMNNTNEKPVNPLILNVFPGANGSTKVYDDAGNTQEYQQGQYTFTHVNSQSNRKKTTVVIEGIKGAYDGMLFKRAYELRFPLSHVPEKVIVNGKELFFSKEEKQGTWKYNGVNVEAIIYTHEYSVHDKVTVEVTFEKEDIELINGVKGLISRSKDVFEFARENHWPDWKYPFNNFVHAAQTGNRVNLNPKEAIKEYTLLQQTYKKNQSEIELWSKDHTKYEKINNLLK</sequence>
<dbReference type="EMBL" id="CP025791">
    <property type="protein sequence ID" value="AUP78696.1"/>
    <property type="molecule type" value="Genomic_DNA"/>
</dbReference>
<dbReference type="InterPro" id="IPR000322">
    <property type="entry name" value="Glyco_hydro_31_TIM"/>
</dbReference>
<name>A0A2K9PNT2_9FLAO</name>
<dbReference type="CDD" id="cd06595">
    <property type="entry name" value="GH31_u1"/>
    <property type="match status" value="1"/>
</dbReference>
<proteinExistence type="inferred from homology"/>
<dbReference type="Pfam" id="PF01055">
    <property type="entry name" value="Glyco_hydro_31_2nd"/>
    <property type="match status" value="1"/>
</dbReference>
<evidence type="ECO:0000313" key="8">
    <source>
        <dbReference type="Proteomes" id="UP000235826"/>
    </source>
</evidence>
<feature type="signal peptide" evidence="3">
    <location>
        <begin position="1"/>
        <end position="32"/>
    </location>
</feature>
<dbReference type="SUPFAM" id="SSF51011">
    <property type="entry name" value="Glycosyl hydrolase domain"/>
    <property type="match status" value="1"/>
</dbReference>
<evidence type="ECO:0000256" key="3">
    <source>
        <dbReference type="SAM" id="SignalP"/>
    </source>
</evidence>
<dbReference type="Gene3D" id="2.60.40.1180">
    <property type="entry name" value="Golgi alpha-mannosidase II"/>
    <property type="match status" value="2"/>
</dbReference>